<comment type="subcellular location">
    <subcellularLocation>
        <location evidence="2">Membrane</location>
        <topology evidence="2">Multi-pass membrane protein</topology>
    </subcellularLocation>
</comment>
<evidence type="ECO:0000259" key="16">
    <source>
        <dbReference type="PROSITE" id="PS51002"/>
    </source>
</evidence>
<dbReference type="Pfam" id="PF00033">
    <property type="entry name" value="Cytochrome_B"/>
    <property type="match status" value="1"/>
</dbReference>
<feature type="transmembrane region" description="Helical" evidence="15">
    <location>
        <begin position="204"/>
        <end position="226"/>
    </location>
</feature>
<evidence type="ECO:0000256" key="1">
    <source>
        <dbReference type="ARBA" id="ARBA00002444"/>
    </source>
</evidence>
<evidence type="ECO:0000256" key="2">
    <source>
        <dbReference type="ARBA" id="ARBA00004141"/>
    </source>
</evidence>
<evidence type="ECO:0000313" key="19">
    <source>
        <dbReference type="Proteomes" id="UP001606099"/>
    </source>
</evidence>
<name>A0ABW7FW44_9BURK</name>
<feature type="transmembrane region" description="Helical" evidence="15">
    <location>
        <begin position="106"/>
        <end position="126"/>
    </location>
</feature>
<keyword evidence="7 14" id="KW-0679">Respiratory chain</keyword>
<keyword evidence="12" id="KW-0408">Iron</keyword>
<keyword evidence="9" id="KW-0479">Metal-binding</keyword>
<evidence type="ECO:0000256" key="11">
    <source>
        <dbReference type="ARBA" id="ARBA00022989"/>
    </source>
</evidence>
<dbReference type="SUPFAM" id="SSF81342">
    <property type="entry name" value="Transmembrane di-heme cytochromes"/>
    <property type="match status" value="1"/>
</dbReference>
<feature type="transmembrane region" description="Helical" evidence="15">
    <location>
        <begin position="265"/>
        <end position="282"/>
    </location>
</feature>
<dbReference type="InterPro" id="IPR030689">
    <property type="entry name" value="Cytochrome_b"/>
</dbReference>
<feature type="transmembrane region" description="Helical" evidence="15">
    <location>
        <begin position="165"/>
        <end position="183"/>
    </location>
</feature>
<feature type="transmembrane region" description="Helical" evidence="15">
    <location>
        <begin position="407"/>
        <end position="427"/>
    </location>
</feature>
<dbReference type="InterPro" id="IPR048259">
    <property type="entry name" value="Cytochrome_b_N_euk/bac"/>
</dbReference>
<dbReference type="Proteomes" id="UP001606099">
    <property type="component" value="Unassembled WGS sequence"/>
</dbReference>
<dbReference type="InterPro" id="IPR027387">
    <property type="entry name" value="Cytb/b6-like_sf"/>
</dbReference>
<dbReference type="CDD" id="cd00284">
    <property type="entry name" value="Cytochrome_b_N"/>
    <property type="match status" value="1"/>
</dbReference>
<evidence type="ECO:0000259" key="17">
    <source>
        <dbReference type="PROSITE" id="PS51003"/>
    </source>
</evidence>
<dbReference type="PROSITE" id="PS51002">
    <property type="entry name" value="CYTB_NTER"/>
    <property type="match status" value="1"/>
</dbReference>
<protein>
    <recommendedName>
        <fullName evidence="4 14">Cytochrome b</fullName>
    </recommendedName>
</protein>
<evidence type="ECO:0000256" key="5">
    <source>
        <dbReference type="ARBA" id="ARBA00022448"/>
    </source>
</evidence>
<comment type="function">
    <text evidence="1 14">Component of the ubiquinol-cytochrome c reductase complex (complex III or cytochrome b-c1 complex), which is a respiratory chain that generates an electrochemical potential coupled to ATP synthesis.</text>
</comment>
<reference evidence="18 19" key="1">
    <citation type="submission" date="2024-08" db="EMBL/GenBank/DDBJ databases">
        <authorList>
            <person name="Lu H."/>
        </authorList>
    </citation>
    <scope>NUCLEOTIDE SEQUENCE [LARGE SCALE GENOMIC DNA]</scope>
    <source>
        <strain evidence="18 19">BYS180W</strain>
    </source>
</reference>
<dbReference type="Pfam" id="PF00032">
    <property type="entry name" value="Cytochrom_B_C"/>
    <property type="match status" value="2"/>
</dbReference>
<evidence type="ECO:0000256" key="3">
    <source>
        <dbReference type="ARBA" id="ARBA00011649"/>
    </source>
</evidence>
<comment type="similarity">
    <text evidence="14">Belongs to the cytochrome b family.</text>
</comment>
<dbReference type="InterPro" id="IPR005798">
    <property type="entry name" value="Cyt_b/b6_C"/>
</dbReference>
<feature type="transmembrane region" description="Helical" evidence="15">
    <location>
        <begin position="326"/>
        <end position="344"/>
    </location>
</feature>
<dbReference type="PROSITE" id="PS51003">
    <property type="entry name" value="CYTB_CTER"/>
    <property type="match status" value="1"/>
</dbReference>
<sequence length="473" mass="53252">MAEFKEAPAGASMGVRLLTWVDNRFPASKMYKEHMSEYYAPKNFNWWYIFGSLALLVLVIQIVTGIFLVMHYKPDASLNAAGVPVAFASVEYIMRDVPWGWLIRYMHSTGASAFFVVVYLHMFRGLIYGSYRKPRELVWIFGCAIFLCLMAEAFMGYLLPWGQMSYWGAQVIVNLFAAVPFVGNELALMIRGDFVVGDATLNRFFSFHVIAVPLVLLGLVVAHIIALHEVGSNNPDGIEIKAKKDEQGRPLDGIPFHPYYSVHDIFGVGLFLMAFTAVVFFAPEFGGYFLEFNNFIPADPLKTPAHIAPVWYFTPFYSMLRATTDVMVNVLCLIIAAAAVLAVLKCRFAGKTKVLVFVGALVAIGLLKVFDAKFWGVVVMGGAVIILFFLPWLDYSPVKSIRYRPDWHKYVYGVFVVFFLVLAYLGIKPPSDIGTLISQVGTLYYFGFFLLMPWWSRLGTPKPVPERVTFTPH</sequence>
<evidence type="ECO:0000256" key="7">
    <source>
        <dbReference type="ARBA" id="ARBA00022660"/>
    </source>
</evidence>
<dbReference type="PIRSF" id="PIRSF038885">
    <property type="entry name" value="COB"/>
    <property type="match status" value="1"/>
</dbReference>
<feature type="transmembrane region" description="Helical" evidence="15">
    <location>
        <begin position="433"/>
        <end position="452"/>
    </location>
</feature>
<evidence type="ECO:0000256" key="6">
    <source>
        <dbReference type="ARBA" id="ARBA00022617"/>
    </source>
</evidence>
<keyword evidence="11 15" id="KW-1133">Transmembrane helix</keyword>
<dbReference type="InterPro" id="IPR036150">
    <property type="entry name" value="Cyt_b/b6_C_sf"/>
</dbReference>
<evidence type="ECO:0000256" key="13">
    <source>
        <dbReference type="ARBA" id="ARBA00023136"/>
    </source>
</evidence>
<evidence type="ECO:0000256" key="14">
    <source>
        <dbReference type="RuleBase" id="RU003385"/>
    </source>
</evidence>
<keyword evidence="5 14" id="KW-0813">Transport</keyword>
<evidence type="ECO:0000313" key="18">
    <source>
        <dbReference type="EMBL" id="MFG6448518.1"/>
    </source>
</evidence>
<comment type="caution">
    <text evidence="18">The sequence shown here is derived from an EMBL/GenBank/DDBJ whole genome shotgun (WGS) entry which is preliminary data.</text>
</comment>
<feature type="transmembrane region" description="Helical" evidence="15">
    <location>
        <begin position="46"/>
        <end position="69"/>
    </location>
</feature>
<dbReference type="EMBL" id="JBIGHZ010000003">
    <property type="protein sequence ID" value="MFG6448518.1"/>
    <property type="molecule type" value="Genomic_DNA"/>
</dbReference>
<evidence type="ECO:0000256" key="15">
    <source>
        <dbReference type="SAM" id="Phobius"/>
    </source>
</evidence>
<comment type="subunit">
    <text evidence="3 14">The main subunits of complex b-c1 are: cytochrome b, cytochrome c1 and the Rieske protein.</text>
</comment>
<dbReference type="Gene3D" id="1.20.810.10">
    <property type="entry name" value="Cytochrome Bc1 Complex, Chain C"/>
    <property type="match status" value="1"/>
</dbReference>
<feature type="transmembrane region" description="Helical" evidence="15">
    <location>
        <begin position="376"/>
        <end position="395"/>
    </location>
</feature>
<evidence type="ECO:0000256" key="8">
    <source>
        <dbReference type="ARBA" id="ARBA00022692"/>
    </source>
</evidence>
<feature type="domain" description="Cytochrome b/b6 C-terminal region profile" evidence="17">
    <location>
        <begin position="246"/>
        <end position="466"/>
    </location>
</feature>
<keyword evidence="6 14" id="KW-0349">Heme</keyword>
<proteinExistence type="inferred from homology"/>
<dbReference type="SUPFAM" id="SSF81648">
    <property type="entry name" value="a domain/subunit of cytochrome bc1 complex (Ubiquinol-cytochrome c reductase)"/>
    <property type="match status" value="2"/>
</dbReference>
<evidence type="ECO:0000256" key="12">
    <source>
        <dbReference type="ARBA" id="ARBA00023004"/>
    </source>
</evidence>
<feature type="domain" description="Cytochrome b/b6 N-terminal region profile" evidence="16">
    <location>
        <begin position="17"/>
        <end position="236"/>
    </location>
</feature>
<evidence type="ECO:0000256" key="4">
    <source>
        <dbReference type="ARBA" id="ARBA00013531"/>
    </source>
</evidence>
<dbReference type="RefSeq" id="WP_394460817.1">
    <property type="nucleotide sequence ID" value="NZ_JBIGHZ010000003.1"/>
</dbReference>
<evidence type="ECO:0000256" key="9">
    <source>
        <dbReference type="ARBA" id="ARBA00022723"/>
    </source>
</evidence>
<keyword evidence="13 15" id="KW-0472">Membrane</keyword>
<feature type="transmembrane region" description="Helical" evidence="15">
    <location>
        <begin position="353"/>
        <end position="370"/>
    </location>
</feature>
<comment type="cofactor">
    <cofactor evidence="14">
        <name>heme b</name>
        <dbReference type="ChEBI" id="CHEBI:60344"/>
    </cofactor>
    <text evidence="14">Binds 2 heme groups non-covalently.</text>
</comment>
<feature type="transmembrane region" description="Helical" evidence="15">
    <location>
        <begin position="76"/>
        <end position="94"/>
    </location>
</feature>
<gene>
    <name evidence="18" type="ORF">ACG0Z6_09730</name>
</gene>
<feature type="transmembrane region" description="Helical" evidence="15">
    <location>
        <begin position="138"/>
        <end position="159"/>
    </location>
</feature>
<dbReference type="InterPro" id="IPR016174">
    <property type="entry name" value="Di-haem_cyt_TM"/>
</dbReference>
<dbReference type="PANTHER" id="PTHR19271:SF16">
    <property type="entry name" value="CYTOCHROME B"/>
    <property type="match status" value="1"/>
</dbReference>
<dbReference type="PANTHER" id="PTHR19271">
    <property type="entry name" value="CYTOCHROME B"/>
    <property type="match status" value="1"/>
</dbReference>
<accession>A0ABW7FW44</accession>
<dbReference type="InterPro" id="IPR005797">
    <property type="entry name" value="Cyt_b/b6_N"/>
</dbReference>
<organism evidence="18 19">
    <name type="scientific">Roseateles rivi</name>
    <dbReference type="NCBI Taxonomy" id="3299028"/>
    <lineage>
        <taxon>Bacteria</taxon>
        <taxon>Pseudomonadati</taxon>
        <taxon>Pseudomonadota</taxon>
        <taxon>Betaproteobacteria</taxon>
        <taxon>Burkholderiales</taxon>
        <taxon>Sphaerotilaceae</taxon>
        <taxon>Roseateles</taxon>
    </lineage>
</organism>
<keyword evidence="8 14" id="KW-0812">Transmembrane</keyword>
<keyword evidence="10 14" id="KW-0249">Electron transport</keyword>
<evidence type="ECO:0000256" key="10">
    <source>
        <dbReference type="ARBA" id="ARBA00022982"/>
    </source>
</evidence>
<keyword evidence="19" id="KW-1185">Reference proteome</keyword>